<dbReference type="CDD" id="cd00761">
    <property type="entry name" value="Glyco_tranf_GTA_type"/>
    <property type="match status" value="1"/>
</dbReference>
<dbReference type="EMBL" id="JAQTKT010000001">
    <property type="protein sequence ID" value="MDD1381999.1"/>
    <property type="molecule type" value="Genomic_DNA"/>
</dbReference>
<sequence>MEKVSVIIPVYNDEKYLMDCVDSVLNQTYQNLEVILINDGSTDRSAALCEQLRAQDSRVRVLHKPNGGVGDSRNAGLAMATGELLAFVDNDDRMEPTNLAELVDLLERCQADIAIGNFYEFGEVDQTFYFRVREEDYYEKVYTPAEWFAEEYNIHFNLSQCFTVPWGKVYKRELFDQIAYPNDRAVEDDLTTWQVYLLADRIAFMNKALNMHRKRASSVTQETNQANVYPLEAIEQRVTMMALLGMDITEELKAYRWRLKVHRDELLKSGSTNLIKYKNVVQRLRILEKAAKKPLD</sequence>
<comment type="caution">
    <text evidence="2">The sequence shown here is derived from an EMBL/GenBank/DDBJ whole genome shotgun (WGS) entry which is preliminary data.</text>
</comment>
<dbReference type="InterPro" id="IPR029044">
    <property type="entry name" value="Nucleotide-diphossugar_trans"/>
</dbReference>
<dbReference type="SUPFAM" id="SSF53448">
    <property type="entry name" value="Nucleotide-diphospho-sugar transferases"/>
    <property type="match status" value="1"/>
</dbReference>
<dbReference type="PANTHER" id="PTHR43685:SF2">
    <property type="entry name" value="GLYCOSYLTRANSFERASE 2-LIKE DOMAIN-CONTAINING PROTEIN"/>
    <property type="match status" value="1"/>
</dbReference>
<feature type="domain" description="Glycosyltransferase 2-like" evidence="1">
    <location>
        <begin position="5"/>
        <end position="162"/>
    </location>
</feature>
<dbReference type="InterPro" id="IPR050834">
    <property type="entry name" value="Glycosyltransf_2"/>
</dbReference>
<reference evidence="2" key="1">
    <citation type="submission" date="2023-02" db="EMBL/GenBank/DDBJ databases">
        <title>Complete genome sequence of Limosilactobacillus reuteri SRCM217616 isolated from Bos taurus feces.</title>
        <authorList>
            <person name="Yang H.-G."/>
            <person name="Kim J.-W."/>
            <person name="Ha G.-S."/>
            <person name="Yang H.-J."/>
            <person name="Jeong D.-Y."/>
        </authorList>
    </citation>
    <scope>NUCLEOTIDE SEQUENCE</scope>
    <source>
        <strain evidence="2">SRCM217616</strain>
    </source>
</reference>
<dbReference type="Pfam" id="PF00535">
    <property type="entry name" value="Glycos_transf_2"/>
    <property type="match status" value="1"/>
</dbReference>
<dbReference type="PANTHER" id="PTHR43685">
    <property type="entry name" value="GLYCOSYLTRANSFERASE"/>
    <property type="match status" value="1"/>
</dbReference>
<dbReference type="Proteomes" id="UP001217945">
    <property type="component" value="Unassembled WGS sequence"/>
</dbReference>
<proteinExistence type="predicted"/>
<organism evidence="2 3">
    <name type="scientific">Limosilactobacillus reuteri</name>
    <name type="common">Lactobacillus reuteri</name>
    <dbReference type="NCBI Taxonomy" id="1598"/>
    <lineage>
        <taxon>Bacteria</taxon>
        <taxon>Bacillati</taxon>
        <taxon>Bacillota</taxon>
        <taxon>Bacilli</taxon>
        <taxon>Lactobacillales</taxon>
        <taxon>Lactobacillaceae</taxon>
        <taxon>Limosilactobacillus</taxon>
    </lineage>
</organism>
<evidence type="ECO:0000313" key="2">
    <source>
        <dbReference type="EMBL" id="MDD1381999.1"/>
    </source>
</evidence>
<protein>
    <submittedName>
        <fullName evidence="2">Glycosyltransferase family 2 protein</fullName>
    </submittedName>
</protein>
<dbReference type="AlphaFoldDB" id="A0AAW6JDM8"/>
<evidence type="ECO:0000259" key="1">
    <source>
        <dbReference type="Pfam" id="PF00535"/>
    </source>
</evidence>
<dbReference type="Gene3D" id="3.90.550.10">
    <property type="entry name" value="Spore Coat Polysaccharide Biosynthesis Protein SpsA, Chain A"/>
    <property type="match status" value="1"/>
</dbReference>
<evidence type="ECO:0000313" key="3">
    <source>
        <dbReference type="Proteomes" id="UP001217945"/>
    </source>
</evidence>
<name>A0AAW6JDM8_LIMRT</name>
<gene>
    <name evidence="2" type="ORF">PSQ53_03350</name>
</gene>
<accession>A0AAW6JDM8</accession>
<dbReference type="InterPro" id="IPR001173">
    <property type="entry name" value="Glyco_trans_2-like"/>
</dbReference>